<evidence type="ECO:0000313" key="2">
    <source>
        <dbReference type="Proteomes" id="UP000217696"/>
    </source>
</evidence>
<name>A0A0U5BAF8_9BACL</name>
<organism evidence="1 2">
    <name type="scientific">Aneurinibacillus soli</name>
    <dbReference type="NCBI Taxonomy" id="1500254"/>
    <lineage>
        <taxon>Bacteria</taxon>
        <taxon>Bacillati</taxon>
        <taxon>Bacillota</taxon>
        <taxon>Bacilli</taxon>
        <taxon>Bacillales</taxon>
        <taxon>Paenibacillaceae</taxon>
        <taxon>Aneurinibacillus group</taxon>
        <taxon>Aneurinibacillus</taxon>
    </lineage>
</organism>
<dbReference type="GO" id="GO:0045338">
    <property type="term" value="P:farnesyl diphosphate metabolic process"/>
    <property type="evidence" value="ECO:0007669"/>
    <property type="project" value="InterPro"/>
</dbReference>
<dbReference type="OrthoDB" id="9787280at2"/>
<dbReference type="InterPro" id="IPR008949">
    <property type="entry name" value="Isoprenoid_synthase_dom_sf"/>
</dbReference>
<dbReference type="Gene3D" id="1.10.600.10">
    <property type="entry name" value="Farnesyl Diphosphate Synthase"/>
    <property type="match status" value="1"/>
</dbReference>
<evidence type="ECO:0000313" key="1">
    <source>
        <dbReference type="EMBL" id="BAU28630.1"/>
    </source>
</evidence>
<proteinExistence type="predicted"/>
<gene>
    <name evidence="1" type="ORF">CB4_02805</name>
</gene>
<keyword evidence="2" id="KW-1185">Reference proteome</keyword>
<protein>
    <submittedName>
        <fullName evidence="1">Squalene/phytoene synthase</fullName>
    </submittedName>
</protein>
<dbReference type="PANTHER" id="PTHR11626">
    <property type="entry name" value="FARNESYL-DIPHOSPHATE FARNESYLTRANSFERASE"/>
    <property type="match status" value="1"/>
</dbReference>
<dbReference type="InterPro" id="IPR044844">
    <property type="entry name" value="Trans_IPPS_euk-type"/>
</dbReference>
<dbReference type="Proteomes" id="UP000217696">
    <property type="component" value="Chromosome"/>
</dbReference>
<dbReference type="GO" id="GO:0051996">
    <property type="term" value="F:squalene synthase [NAD(P)H] activity"/>
    <property type="evidence" value="ECO:0007669"/>
    <property type="project" value="InterPro"/>
</dbReference>
<dbReference type="EMBL" id="AP017312">
    <property type="protein sequence ID" value="BAU28630.1"/>
    <property type="molecule type" value="Genomic_DNA"/>
</dbReference>
<reference evidence="1 2" key="1">
    <citation type="submission" date="2015-12" db="EMBL/GenBank/DDBJ databases">
        <title>Genome sequence of Aneurinibacillus soli.</title>
        <authorList>
            <person name="Lee J.S."/>
            <person name="Lee K.C."/>
            <person name="Kim K.K."/>
            <person name="Lee B.W."/>
        </authorList>
    </citation>
    <scope>NUCLEOTIDE SEQUENCE [LARGE SCALE GENOMIC DNA]</scope>
    <source>
        <strain evidence="1 2">CB4</strain>
    </source>
</reference>
<sequence length="274" mass="30746">MTEIEILHKEAMDMLLATSRTFFIPIHHLPSGLQEAIAAAYLCMRAIDEIEDHPTLPSDIKIHLLRSISLLLEESAEETELAQLLQPYHALLPDVTLRLADWIKLSPSTITPNILKSTAIMSTGMADWVAKEWKITSQEDLDDYTFYVAGLVGILLSEVWKWFNSHVETDQKLAVAFGRGLQAVNIIRNRDEDLARGTDFFPDGWTKDDMFAYARRNLELANQYVGDIESGPVLTFCRIPLLLAHGTLDALARGEEKLSRAAVESLVNQVTEGK</sequence>
<dbReference type="PANTHER" id="PTHR11626:SF2">
    <property type="entry name" value="SQUALENE SYNTHASE"/>
    <property type="match status" value="1"/>
</dbReference>
<dbReference type="KEGG" id="asoc:CB4_02805"/>
<dbReference type="InterPro" id="IPR002060">
    <property type="entry name" value="Squ/phyt_synthse"/>
</dbReference>
<dbReference type="AlphaFoldDB" id="A0A0U5BAF8"/>
<dbReference type="SUPFAM" id="SSF48576">
    <property type="entry name" value="Terpenoid synthases"/>
    <property type="match status" value="1"/>
</dbReference>
<dbReference type="RefSeq" id="WP_096466369.1">
    <property type="nucleotide sequence ID" value="NZ_AP017312.1"/>
</dbReference>
<accession>A0A0U5BAF8</accession>
<dbReference type="Pfam" id="PF00494">
    <property type="entry name" value="SQS_PSY"/>
    <property type="match status" value="1"/>
</dbReference>